<comment type="function">
    <text evidence="6">Catalyzes the conversion of GDP-D-mannose to GDP-4-dehydro-6-deoxy-D-mannose.</text>
</comment>
<evidence type="ECO:0000256" key="6">
    <source>
        <dbReference type="ARBA" id="ARBA00059383"/>
    </source>
</evidence>
<dbReference type="EMBL" id="FOXB01000001">
    <property type="protein sequence ID" value="SFO87227.1"/>
    <property type="molecule type" value="Genomic_DNA"/>
</dbReference>
<evidence type="ECO:0000313" key="8">
    <source>
        <dbReference type="EMBL" id="SFO87227.1"/>
    </source>
</evidence>
<dbReference type="SUPFAM" id="SSF51735">
    <property type="entry name" value="NAD(P)-binding Rossmann-fold domains"/>
    <property type="match status" value="1"/>
</dbReference>
<organism evidence="8 9">
    <name type="scientific">Hydrogenimonas thermophila</name>
    <dbReference type="NCBI Taxonomy" id="223786"/>
    <lineage>
        <taxon>Bacteria</taxon>
        <taxon>Pseudomonadati</taxon>
        <taxon>Campylobacterota</taxon>
        <taxon>Epsilonproteobacteria</taxon>
        <taxon>Campylobacterales</taxon>
        <taxon>Hydrogenimonadaceae</taxon>
        <taxon>Hydrogenimonas</taxon>
    </lineage>
</organism>
<feature type="domain" description="NAD(P)-binding" evidence="7">
    <location>
        <begin position="1"/>
        <end position="267"/>
    </location>
</feature>
<evidence type="ECO:0000256" key="1">
    <source>
        <dbReference type="ARBA" id="ARBA00000188"/>
    </source>
</evidence>
<dbReference type="STRING" id="223786.SAMN05216234_10136"/>
<dbReference type="InterPro" id="IPR036291">
    <property type="entry name" value="NAD(P)-bd_dom_sf"/>
</dbReference>
<keyword evidence="5" id="KW-0456">Lyase</keyword>
<proteinExistence type="inferred from homology"/>
<name>A0A1I5KQL5_9BACT</name>
<reference evidence="8 9" key="1">
    <citation type="submission" date="2016-10" db="EMBL/GenBank/DDBJ databases">
        <authorList>
            <person name="de Groot N.N."/>
        </authorList>
    </citation>
    <scope>NUCLEOTIDE SEQUENCE [LARGE SCALE GENOMIC DNA]</scope>
    <source>
        <strain evidence="8 9">EP1-55-1</strain>
    </source>
</reference>
<comment type="catalytic activity">
    <reaction evidence="1">
        <text>GDP-alpha-D-mannose = GDP-4-dehydro-alpha-D-rhamnose + H2O</text>
        <dbReference type="Rhea" id="RHEA:23820"/>
        <dbReference type="ChEBI" id="CHEBI:15377"/>
        <dbReference type="ChEBI" id="CHEBI:57527"/>
        <dbReference type="ChEBI" id="CHEBI:57964"/>
        <dbReference type="EC" id="4.2.1.47"/>
    </reaction>
</comment>
<dbReference type="GO" id="GO:0042351">
    <property type="term" value="P:'de novo' GDP-L-fucose biosynthetic process"/>
    <property type="evidence" value="ECO:0007669"/>
    <property type="project" value="TreeGrafter"/>
</dbReference>
<dbReference type="InterPro" id="IPR016040">
    <property type="entry name" value="NAD(P)-bd_dom"/>
</dbReference>
<evidence type="ECO:0000256" key="2">
    <source>
        <dbReference type="ARBA" id="ARBA00001937"/>
    </source>
</evidence>
<dbReference type="CDD" id="cd05260">
    <property type="entry name" value="GDP_MD_SDR_e"/>
    <property type="match status" value="1"/>
</dbReference>
<dbReference type="FunFam" id="3.40.50.720:FF:000924">
    <property type="entry name" value="GDP-mannose 4,6 dehydratase"/>
    <property type="match status" value="1"/>
</dbReference>
<dbReference type="RefSeq" id="WP_425431702.1">
    <property type="nucleotide sequence ID" value="NZ_FOXB01000001.1"/>
</dbReference>
<dbReference type="EC" id="4.2.1.47" evidence="4"/>
<comment type="similarity">
    <text evidence="3">Belongs to the NAD(P)-dependent epimerase/dehydratase family. GDP-mannose 4,6-dehydratase subfamily.</text>
</comment>
<dbReference type="PANTHER" id="PTHR43715:SF1">
    <property type="entry name" value="GDP-MANNOSE 4,6 DEHYDRATASE"/>
    <property type="match status" value="1"/>
</dbReference>
<comment type="cofactor">
    <cofactor evidence="2">
        <name>NADP(+)</name>
        <dbReference type="ChEBI" id="CHEBI:58349"/>
    </cofactor>
</comment>
<keyword evidence="9" id="KW-1185">Reference proteome</keyword>
<dbReference type="PANTHER" id="PTHR43715">
    <property type="entry name" value="GDP-MANNOSE 4,6-DEHYDRATASE"/>
    <property type="match status" value="1"/>
</dbReference>
<dbReference type="NCBIfam" id="TIGR01472">
    <property type="entry name" value="gmd"/>
    <property type="match status" value="1"/>
</dbReference>
<accession>A0A1I5KQL5</accession>
<dbReference type="Pfam" id="PF16363">
    <property type="entry name" value="GDP_Man_Dehyd"/>
    <property type="match status" value="1"/>
</dbReference>
<protein>
    <recommendedName>
        <fullName evidence="4">GDP-mannose 4,6-dehydratase</fullName>
        <ecNumber evidence="4">4.2.1.47</ecNumber>
    </recommendedName>
</protein>
<evidence type="ECO:0000313" key="9">
    <source>
        <dbReference type="Proteomes" id="UP000199227"/>
    </source>
</evidence>
<dbReference type="InterPro" id="IPR006368">
    <property type="entry name" value="GDP_Man_deHydtase"/>
</dbReference>
<evidence type="ECO:0000259" key="7">
    <source>
        <dbReference type="Pfam" id="PF16363"/>
    </source>
</evidence>
<sequence>MSHVAVSFETPEYVANADGTGTLRILEAVRLLGLTDKTRVYQASTSELYGKVQEIPQTEKTPFYPRSPYAVAKMYAYWITVNYREAYNMFACNGILFNHESPVRGETFVTRKITRAAAKIALGLQDKLYLGNLDAKRDWGHAKDYVRMMWMILQADEPEDWVIATGKTTSVRDFVKMAFGYLGVELRFEGEGIDEVGIIDSVDTKRLNELNLNPKSSNLNPGNIVVAVDPRYFRPTEVDLLIGDPTKAKEKLGWEPQYTLNELVDEMMASDLKLMKKDEYLKDGGYTIMNYFE</sequence>
<gene>
    <name evidence="8" type="ORF">SAMN05216234_10136</name>
</gene>
<dbReference type="Proteomes" id="UP000199227">
    <property type="component" value="Unassembled WGS sequence"/>
</dbReference>
<evidence type="ECO:0000256" key="5">
    <source>
        <dbReference type="ARBA" id="ARBA00023239"/>
    </source>
</evidence>
<dbReference type="Gene3D" id="3.90.25.10">
    <property type="entry name" value="UDP-galactose 4-epimerase, domain 1"/>
    <property type="match status" value="1"/>
</dbReference>
<evidence type="ECO:0000256" key="4">
    <source>
        <dbReference type="ARBA" id="ARBA00011989"/>
    </source>
</evidence>
<dbReference type="AlphaFoldDB" id="A0A1I5KQL5"/>
<dbReference type="Gene3D" id="3.40.50.720">
    <property type="entry name" value="NAD(P)-binding Rossmann-like Domain"/>
    <property type="match status" value="1"/>
</dbReference>
<evidence type="ECO:0000256" key="3">
    <source>
        <dbReference type="ARBA" id="ARBA00009263"/>
    </source>
</evidence>
<dbReference type="GO" id="GO:0008446">
    <property type="term" value="F:GDP-mannose 4,6-dehydratase activity"/>
    <property type="evidence" value="ECO:0007669"/>
    <property type="project" value="UniProtKB-EC"/>
</dbReference>